<dbReference type="GO" id="GO:0006635">
    <property type="term" value="P:fatty acid beta-oxidation"/>
    <property type="evidence" value="ECO:0007669"/>
    <property type="project" value="TreeGrafter"/>
</dbReference>
<dbReference type="InterPro" id="IPR001753">
    <property type="entry name" value="Enoyl-CoA_hydra/iso"/>
</dbReference>
<proteinExistence type="predicted"/>
<sequence length="246" mass="26037">MIDTVVDANVCWLTITRPRAANALDAGTHQALVAGLGCASGDENIRAVVLRASGERAFCAGADLKEFAELPSGVAALKRRELLLATLLALLEFPKPLLAAVQAPAIGAGAMLALACDEVIMADTAWLSFPEITLGLPTPMSAALISPRTQWRTLHRLVQLGERMNAPDALASGMVDRVAPLAALAPDCAARAAEHALRSGHAYASNKRWMNRDVRRNLAQAAALATESSRHAFTAGQAPTYRADQR</sequence>
<dbReference type="Gene3D" id="3.90.226.10">
    <property type="entry name" value="2-enoyl-CoA Hydratase, Chain A, domain 1"/>
    <property type="match status" value="1"/>
</dbReference>
<protein>
    <submittedName>
        <fullName evidence="1">Enoyl-CoA hydratase</fullName>
    </submittedName>
</protein>
<evidence type="ECO:0000313" key="1">
    <source>
        <dbReference type="EMBL" id="SHH65840.1"/>
    </source>
</evidence>
<keyword evidence="2" id="KW-1185">Reference proteome</keyword>
<reference evidence="1 2" key="1">
    <citation type="submission" date="2016-11" db="EMBL/GenBank/DDBJ databases">
        <authorList>
            <person name="Jaros S."/>
            <person name="Januszkiewicz K."/>
            <person name="Wedrychowicz H."/>
        </authorList>
    </citation>
    <scope>NUCLEOTIDE SEQUENCE [LARGE SCALE GENOMIC DNA]</scope>
    <source>
        <strain evidence="1 2">CGMCC 1.10190</strain>
    </source>
</reference>
<evidence type="ECO:0000313" key="2">
    <source>
        <dbReference type="Proteomes" id="UP000184226"/>
    </source>
</evidence>
<dbReference type="PANTHER" id="PTHR11941:SF54">
    <property type="entry name" value="ENOYL-COA HYDRATASE, MITOCHONDRIAL"/>
    <property type="match status" value="1"/>
</dbReference>
<dbReference type="SUPFAM" id="SSF52096">
    <property type="entry name" value="ClpP/crotonase"/>
    <property type="match status" value="1"/>
</dbReference>
<dbReference type="OrthoDB" id="9113337at2"/>
<gene>
    <name evidence="1" type="ORF">SAMN04488135_10495</name>
</gene>
<dbReference type="CDD" id="cd06558">
    <property type="entry name" value="crotonase-like"/>
    <property type="match status" value="1"/>
</dbReference>
<dbReference type="Pfam" id="PF00378">
    <property type="entry name" value="ECH_1"/>
    <property type="match status" value="1"/>
</dbReference>
<name>A0A1M5USF3_9BURK</name>
<dbReference type="STRING" id="658167.SAMN04488135_10495"/>
<dbReference type="PANTHER" id="PTHR11941">
    <property type="entry name" value="ENOYL-COA HYDRATASE-RELATED"/>
    <property type="match status" value="1"/>
</dbReference>
<dbReference type="GO" id="GO:0003824">
    <property type="term" value="F:catalytic activity"/>
    <property type="evidence" value="ECO:0007669"/>
    <property type="project" value="UniProtKB-ARBA"/>
</dbReference>
<dbReference type="Proteomes" id="UP000184226">
    <property type="component" value="Unassembled WGS sequence"/>
</dbReference>
<dbReference type="RefSeq" id="WP_073102786.1">
    <property type="nucleotide sequence ID" value="NZ_FQXE01000004.1"/>
</dbReference>
<dbReference type="InterPro" id="IPR029045">
    <property type="entry name" value="ClpP/crotonase-like_dom_sf"/>
</dbReference>
<organism evidence="1 2">
    <name type="scientific">Pollutimonas bauzanensis</name>
    <dbReference type="NCBI Taxonomy" id="658167"/>
    <lineage>
        <taxon>Bacteria</taxon>
        <taxon>Pseudomonadati</taxon>
        <taxon>Pseudomonadota</taxon>
        <taxon>Betaproteobacteria</taxon>
        <taxon>Burkholderiales</taxon>
        <taxon>Alcaligenaceae</taxon>
        <taxon>Pollutimonas</taxon>
    </lineage>
</organism>
<accession>A0A1M5USF3</accession>
<dbReference type="AlphaFoldDB" id="A0A1M5USF3"/>
<dbReference type="EMBL" id="FQXE01000004">
    <property type="protein sequence ID" value="SHH65840.1"/>
    <property type="molecule type" value="Genomic_DNA"/>
</dbReference>